<evidence type="ECO:0000259" key="7">
    <source>
        <dbReference type="Pfam" id="PF00248"/>
    </source>
</evidence>
<dbReference type="GO" id="GO:0016491">
    <property type="term" value="F:oxidoreductase activity"/>
    <property type="evidence" value="ECO:0007669"/>
    <property type="project" value="UniProtKB-KW"/>
</dbReference>
<keyword evidence="3" id="KW-0560">Oxidoreductase</keyword>
<proteinExistence type="inferred from homology"/>
<evidence type="ECO:0000256" key="6">
    <source>
        <dbReference type="PIRSR" id="PIRSR000097-3"/>
    </source>
</evidence>
<evidence type="ECO:0000256" key="5">
    <source>
        <dbReference type="PIRSR" id="PIRSR000097-2"/>
    </source>
</evidence>
<dbReference type="Gene3D" id="3.20.20.100">
    <property type="entry name" value="NADP-dependent oxidoreductase domain"/>
    <property type="match status" value="1"/>
</dbReference>
<evidence type="ECO:0000313" key="9">
    <source>
        <dbReference type="Proteomes" id="UP001461498"/>
    </source>
</evidence>
<dbReference type="FunFam" id="3.20.20.100:FF:000006">
    <property type="entry name" value="Aldo-keto reductase family 1 member A1"/>
    <property type="match status" value="1"/>
</dbReference>
<keyword evidence="2" id="KW-0521">NADP</keyword>
<reference evidence="8 9" key="1">
    <citation type="submission" date="2022-12" db="EMBL/GenBank/DDBJ databases">
        <title>Chromosome-level genome assembly of true bugs.</title>
        <authorList>
            <person name="Ma L."/>
            <person name="Li H."/>
        </authorList>
    </citation>
    <scope>NUCLEOTIDE SEQUENCE [LARGE SCALE GENOMIC DNA]</scope>
    <source>
        <strain evidence="8">Lab_2022b</strain>
    </source>
</reference>
<feature type="domain" description="NADP-dependent oxidoreductase" evidence="7">
    <location>
        <begin position="19"/>
        <end position="306"/>
    </location>
</feature>
<dbReference type="PROSITE" id="PS00798">
    <property type="entry name" value="ALDOKETO_REDUCTASE_1"/>
    <property type="match status" value="1"/>
</dbReference>
<feature type="active site" description="Proton donor" evidence="4">
    <location>
        <position position="52"/>
    </location>
</feature>
<dbReference type="PROSITE" id="PS00062">
    <property type="entry name" value="ALDOKETO_REDUCTASE_2"/>
    <property type="match status" value="1"/>
</dbReference>
<protein>
    <recommendedName>
        <fullName evidence="7">NADP-dependent oxidoreductase domain-containing protein</fullName>
    </recommendedName>
</protein>
<comment type="similarity">
    <text evidence="1">Belongs to the aldo/keto reductase family.</text>
</comment>
<gene>
    <name evidence="8" type="ORF">O3M35_000297</name>
</gene>
<dbReference type="InterPro" id="IPR018170">
    <property type="entry name" value="Aldo/ket_reductase_CS"/>
</dbReference>
<name>A0AAW1DSH0_9HEMI</name>
<dbReference type="AlphaFoldDB" id="A0AAW1DSH0"/>
<organism evidence="8 9">
    <name type="scientific">Rhynocoris fuscipes</name>
    <dbReference type="NCBI Taxonomy" id="488301"/>
    <lineage>
        <taxon>Eukaryota</taxon>
        <taxon>Metazoa</taxon>
        <taxon>Ecdysozoa</taxon>
        <taxon>Arthropoda</taxon>
        <taxon>Hexapoda</taxon>
        <taxon>Insecta</taxon>
        <taxon>Pterygota</taxon>
        <taxon>Neoptera</taxon>
        <taxon>Paraneoptera</taxon>
        <taxon>Hemiptera</taxon>
        <taxon>Heteroptera</taxon>
        <taxon>Panheteroptera</taxon>
        <taxon>Cimicomorpha</taxon>
        <taxon>Reduviidae</taxon>
        <taxon>Harpactorinae</taxon>
        <taxon>Harpactorini</taxon>
        <taxon>Rhynocoris</taxon>
    </lineage>
</organism>
<dbReference type="InterPro" id="IPR023210">
    <property type="entry name" value="NADP_OxRdtase_dom"/>
</dbReference>
<dbReference type="PIRSF" id="PIRSF000097">
    <property type="entry name" value="AKR"/>
    <property type="match status" value="1"/>
</dbReference>
<dbReference type="SUPFAM" id="SSF51430">
    <property type="entry name" value="NAD(P)-linked oxidoreductase"/>
    <property type="match status" value="1"/>
</dbReference>
<evidence type="ECO:0000256" key="2">
    <source>
        <dbReference type="ARBA" id="ARBA00022857"/>
    </source>
</evidence>
<accession>A0AAW1DSH0</accession>
<evidence type="ECO:0000313" key="8">
    <source>
        <dbReference type="EMBL" id="KAK9511680.1"/>
    </source>
</evidence>
<dbReference type="InterPro" id="IPR020471">
    <property type="entry name" value="AKR"/>
</dbReference>
<feature type="binding site" evidence="5">
    <location>
        <position position="114"/>
    </location>
    <ligand>
        <name>substrate</name>
    </ligand>
</feature>
<dbReference type="PANTHER" id="PTHR11732">
    <property type="entry name" value="ALDO/KETO REDUCTASE"/>
    <property type="match status" value="1"/>
</dbReference>
<dbReference type="InterPro" id="IPR036812">
    <property type="entry name" value="NAD(P)_OxRdtase_dom_sf"/>
</dbReference>
<evidence type="ECO:0000256" key="3">
    <source>
        <dbReference type="ARBA" id="ARBA00023002"/>
    </source>
</evidence>
<feature type="site" description="Lowers pKa of active site Tyr" evidence="6">
    <location>
        <position position="81"/>
    </location>
</feature>
<sequence length="330" mass="37423">MSLNKNSVLTAENMKMPVLGLGTWQAKDDEIEKAIDAALEYGYRHIDTAYVYFNEIAIGKTLKKWLSSGKILREELFIVAKLPVIGNRPEHVEHFLKKSLDNLQLTYVDLYLIHLPVGLKLIADDIPFPKSESGKLLLDMETDHLALWKAMEKQVDEGRTRAIGLSNFNQKQIKRIADNCRIKPANIQVELHIYLQQKQLVNFCKENGITVCAYAPLGSASMIDFTKNVGFSVEGIPQWTPLTDPTVKDLAKKYNKAPSQILLRYLIQYGVAAIPKSSNPERIKLNFDVFDFELSDDDFNKLSSLDKGENGRMFANGLFGEMKPHPEYPF</sequence>
<dbReference type="PRINTS" id="PR00069">
    <property type="entry name" value="ALDKETRDTASE"/>
</dbReference>
<dbReference type="EMBL" id="JAPXFL010000001">
    <property type="protein sequence ID" value="KAK9511680.1"/>
    <property type="molecule type" value="Genomic_DNA"/>
</dbReference>
<evidence type="ECO:0000256" key="4">
    <source>
        <dbReference type="PIRSR" id="PIRSR000097-1"/>
    </source>
</evidence>
<dbReference type="Proteomes" id="UP001461498">
    <property type="component" value="Unassembled WGS sequence"/>
</dbReference>
<evidence type="ECO:0000256" key="1">
    <source>
        <dbReference type="ARBA" id="ARBA00007905"/>
    </source>
</evidence>
<dbReference type="Pfam" id="PF00248">
    <property type="entry name" value="Aldo_ket_red"/>
    <property type="match status" value="1"/>
</dbReference>
<comment type="caution">
    <text evidence="8">The sequence shown here is derived from an EMBL/GenBank/DDBJ whole genome shotgun (WGS) entry which is preliminary data.</text>
</comment>
<keyword evidence="9" id="KW-1185">Reference proteome</keyword>